<evidence type="ECO:0000256" key="1">
    <source>
        <dbReference type="ARBA" id="ARBA00022679"/>
    </source>
</evidence>
<dbReference type="KEGG" id="bsol:FSW04_00790"/>
<dbReference type="Gene3D" id="3.40.50.2000">
    <property type="entry name" value="Glycogen Phosphorylase B"/>
    <property type="match status" value="2"/>
</dbReference>
<dbReference type="RefSeq" id="WP_146915254.1">
    <property type="nucleotide sequence ID" value="NZ_CP042430.1"/>
</dbReference>
<name>A0A5B8TZV5_9ACTN</name>
<dbReference type="Pfam" id="PF00534">
    <property type="entry name" value="Glycos_transf_1"/>
    <property type="match status" value="1"/>
</dbReference>
<dbReference type="GO" id="GO:0016757">
    <property type="term" value="F:glycosyltransferase activity"/>
    <property type="evidence" value="ECO:0007669"/>
    <property type="project" value="InterPro"/>
</dbReference>
<evidence type="ECO:0000313" key="4">
    <source>
        <dbReference type="Proteomes" id="UP000321805"/>
    </source>
</evidence>
<dbReference type="Proteomes" id="UP000321805">
    <property type="component" value="Chromosome"/>
</dbReference>
<dbReference type="OrthoDB" id="9801609at2"/>
<dbReference type="GO" id="GO:0009103">
    <property type="term" value="P:lipopolysaccharide biosynthetic process"/>
    <property type="evidence" value="ECO:0007669"/>
    <property type="project" value="TreeGrafter"/>
</dbReference>
<accession>A0A5B8TZV5</accession>
<keyword evidence="1 3" id="KW-0808">Transferase</keyword>
<evidence type="ECO:0000259" key="2">
    <source>
        <dbReference type="Pfam" id="PF00534"/>
    </source>
</evidence>
<feature type="domain" description="Glycosyl transferase family 1" evidence="2">
    <location>
        <begin position="184"/>
        <end position="337"/>
    </location>
</feature>
<dbReference type="AlphaFoldDB" id="A0A5B8TZV5"/>
<gene>
    <name evidence="3" type="ORF">FSW04_00790</name>
</gene>
<reference evidence="3 4" key="1">
    <citation type="journal article" date="2018" name="J. Microbiol.">
        <title>Baekduia soli gen. nov., sp. nov., a novel bacterium isolated from the soil of Baekdu Mountain and proposal of a novel family name, Baekduiaceae fam. nov.</title>
        <authorList>
            <person name="An D.S."/>
            <person name="Siddiqi M.Z."/>
            <person name="Kim K.H."/>
            <person name="Yu H.S."/>
            <person name="Im W.T."/>
        </authorList>
    </citation>
    <scope>NUCLEOTIDE SEQUENCE [LARGE SCALE GENOMIC DNA]</scope>
    <source>
        <strain evidence="3 4">BR7-21</strain>
    </source>
</reference>
<dbReference type="InterPro" id="IPR001296">
    <property type="entry name" value="Glyco_trans_1"/>
</dbReference>
<dbReference type="PANTHER" id="PTHR46401:SF2">
    <property type="entry name" value="GLYCOSYLTRANSFERASE WBBK-RELATED"/>
    <property type="match status" value="1"/>
</dbReference>
<organism evidence="3 4">
    <name type="scientific">Baekduia soli</name>
    <dbReference type="NCBI Taxonomy" id="496014"/>
    <lineage>
        <taxon>Bacteria</taxon>
        <taxon>Bacillati</taxon>
        <taxon>Actinomycetota</taxon>
        <taxon>Thermoleophilia</taxon>
        <taxon>Solirubrobacterales</taxon>
        <taxon>Baekduiaceae</taxon>
        <taxon>Baekduia</taxon>
    </lineage>
</organism>
<dbReference type="PANTHER" id="PTHR46401">
    <property type="entry name" value="GLYCOSYLTRANSFERASE WBBK-RELATED"/>
    <property type="match status" value="1"/>
</dbReference>
<sequence>MPTVAIDARAAAEVPAGRGRYVRELLRALAVLPEAADVRFVLWARERWEDPALAGDRFTWRLLGLPDPAWNVASGLLAGRSADVFLSTNSYLTAWFTRCPTAVTVHDLVAFERPQWALGSAGRIERATAGLAVRRARALPCDSAATRADLVRRFPRVAGRAVAVPLAADAAFARPVARPGHPDLEAPYLLAVGTLEPRKNLERLIAAWVALDPAVRGGHLLALVGPRGWDDAPILGAAREAGARLLGRVGEDELRALYAGCAGFAYPSLYEGFGLPVLEAMAAGAPVITSTASSLPEVAGDAALLVDPGDTDAIGAAITRLLTEPGLADDLRARGRARAAQFSWERTARETLALLLAACSATGQRAASTRS</sequence>
<proteinExistence type="predicted"/>
<dbReference type="SUPFAM" id="SSF53756">
    <property type="entry name" value="UDP-Glycosyltransferase/glycogen phosphorylase"/>
    <property type="match status" value="1"/>
</dbReference>
<dbReference type="EMBL" id="CP042430">
    <property type="protein sequence ID" value="QEC46252.1"/>
    <property type="molecule type" value="Genomic_DNA"/>
</dbReference>
<dbReference type="CDD" id="cd03809">
    <property type="entry name" value="GT4_MtfB-like"/>
    <property type="match status" value="1"/>
</dbReference>
<keyword evidence="4" id="KW-1185">Reference proteome</keyword>
<dbReference type="FunFam" id="3.40.50.2000:FF:000119">
    <property type="entry name" value="Glycosyl transferase group 1"/>
    <property type="match status" value="1"/>
</dbReference>
<evidence type="ECO:0000313" key="3">
    <source>
        <dbReference type="EMBL" id="QEC46252.1"/>
    </source>
</evidence>
<protein>
    <submittedName>
        <fullName evidence="3">Glycosyltransferase family 4 protein</fullName>
    </submittedName>
</protein>